<dbReference type="SUPFAM" id="SSF141673">
    <property type="entry name" value="MOSC N-terminal domain-like"/>
    <property type="match status" value="1"/>
</dbReference>
<feature type="chain" id="PRO_5004841762" description="MOSC domain-containing protein" evidence="2">
    <location>
        <begin position="22"/>
        <end position="454"/>
    </location>
</feature>
<keyword evidence="1" id="KW-0472">Membrane</keyword>
<proteinExistence type="predicted"/>
<protein>
    <recommendedName>
        <fullName evidence="3">MOSC domain-containing protein</fullName>
    </recommendedName>
</protein>
<dbReference type="AlphaFoldDB" id="W4FTS8"/>
<feature type="transmembrane region" description="Helical" evidence="1">
    <location>
        <begin position="61"/>
        <end position="85"/>
    </location>
</feature>
<dbReference type="InterPro" id="IPR005303">
    <property type="entry name" value="MOCOS_middle"/>
</dbReference>
<keyword evidence="1" id="KW-1133">Transmembrane helix</keyword>
<dbReference type="EMBL" id="KI913163">
    <property type="protein sequence ID" value="ETV70877.1"/>
    <property type="molecule type" value="Genomic_DNA"/>
</dbReference>
<dbReference type="GeneID" id="20815646"/>
<organism evidence="4">
    <name type="scientific">Aphanomyces astaci</name>
    <name type="common">Crayfish plague agent</name>
    <dbReference type="NCBI Taxonomy" id="112090"/>
    <lineage>
        <taxon>Eukaryota</taxon>
        <taxon>Sar</taxon>
        <taxon>Stramenopiles</taxon>
        <taxon>Oomycota</taxon>
        <taxon>Saprolegniomycetes</taxon>
        <taxon>Saprolegniales</taxon>
        <taxon>Verrucalvaceae</taxon>
        <taxon>Aphanomyces</taxon>
    </lineage>
</organism>
<sequence length="454" mass="48914">MIMPTLWAVTVAAAAAPTVDASPSESSHLGSFIRTLQEHPWTSAILGRPLDLLSPYLRMEYALIGLAFVTMTASLLMPYLINLFVPPSSSADARAEIERAIVTARLDAASKRPNAYPPHCPVRTSKGGDAVVQRYNASLDTYTLTSSGVDVPASDVVATTVADLFIYPIKSCGGIRLTRSHVLGQGLQYDRQWLVVDDKGDFVTQRKYPSMALIQPHLTLFDPSSIRSANAITLTATNGALDPLVVPVLTRGVQRSVRVWKDRLDAIDQGDAAAAWLAKFLGNPTFRLVRLKDAFKRPCDPEFAPDHITGFADGFPILVAAAASLTALEQKLDRPLDILRFRPNIVLAGCPAWADDVYHVFDILGQDGNLRFCNVKPCSRCSVPSVNPATGAKDDEVAGTISLQDVLKAHRNGKQLGFLKGAAHEVFFGSNVVCDNTGVIAVGDVVKVLAVKTA</sequence>
<evidence type="ECO:0000256" key="1">
    <source>
        <dbReference type="SAM" id="Phobius"/>
    </source>
</evidence>
<name>W4FTS8_APHAT</name>
<evidence type="ECO:0000256" key="2">
    <source>
        <dbReference type="SAM" id="SignalP"/>
    </source>
</evidence>
<keyword evidence="2" id="KW-0732">Signal</keyword>
<dbReference type="GO" id="GO:0030170">
    <property type="term" value="F:pyridoxal phosphate binding"/>
    <property type="evidence" value="ECO:0007669"/>
    <property type="project" value="InterPro"/>
</dbReference>
<dbReference type="InterPro" id="IPR011037">
    <property type="entry name" value="Pyrv_Knase-like_insert_dom_sf"/>
</dbReference>
<dbReference type="Pfam" id="PF03476">
    <property type="entry name" value="MOSC_N"/>
    <property type="match status" value="1"/>
</dbReference>
<gene>
    <name evidence="4" type="ORF">H257_13650</name>
</gene>
<reference evidence="4" key="1">
    <citation type="submission" date="2013-12" db="EMBL/GenBank/DDBJ databases">
        <title>The Genome Sequence of Aphanomyces astaci APO3.</title>
        <authorList>
            <consortium name="The Broad Institute Genomics Platform"/>
            <person name="Russ C."/>
            <person name="Tyler B."/>
            <person name="van West P."/>
            <person name="Dieguez-Uribeondo J."/>
            <person name="Young S.K."/>
            <person name="Zeng Q."/>
            <person name="Gargeya S."/>
            <person name="Fitzgerald M."/>
            <person name="Abouelleil A."/>
            <person name="Alvarado L."/>
            <person name="Chapman S.B."/>
            <person name="Gainer-Dewar J."/>
            <person name="Goldberg J."/>
            <person name="Griggs A."/>
            <person name="Gujja S."/>
            <person name="Hansen M."/>
            <person name="Howarth C."/>
            <person name="Imamovic A."/>
            <person name="Ireland A."/>
            <person name="Larimer J."/>
            <person name="McCowan C."/>
            <person name="Murphy C."/>
            <person name="Pearson M."/>
            <person name="Poon T.W."/>
            <person name="Priest M."/>
            <person name="Roberts A."/>
            <person name="Saif S."/>
            <person name="Shea T."/>
            <person name="Sykes S."/>
            <person name="Wortman J."/>
            <person name="Nusbaum C."/>
            <person name="Birren B."/>
        </authorList>
    </citation>
    <scope>NUCLEOTIDE SEQUENCE [LARGE SCALE GENOMIC DNA]</scope>
    <source>
        <strain evidence="4">APO3</strain>
    </source>
</reference>
<evidence type="ECO:0000313" key="4">
    <source>
        <dbReference type="EMBL" id="ETV70877.1"/>
    </source>
</evidence>
<dbReference type="PROSITE" id="PS51340">
    <property type="entry name" value="MOSC"/>
    <property type="match status" value="1"/>
</dbReference>
<dbReference type="InterPro" id="IPR005302">
    <property type="entry name" value="MoCF_Sase_C"/>
</dbReference>
<dbReference type="PANTHER" id="PTHR14237">
    <property type="entry name" value="MOLYBDOPTERIN COFACTOR SULFURASE MOSC"/>
    <property type="match status" value="1"/>
</dbReference>
<dbReference type="RefSeq" id="XP_009839540.1">
    <property type="nucleotide sequence ID" value="XM_009841238.1"/>
</dbReference>
<dbReference type="VEuPathDB" id="FungiDB:H257_13650"/>
<feature type="domain" description="MOSC" evidence="3">
    <location>
        <begin position="275"/>
        <end position="449"/>
    </location>
</feature>
<dbReference type="PANTHER" id="PTHR14237:SF19">
    <property type="entry name" value="MITOCHONDRIAL AMIDOXIME REDUCING COMPONENT 1"/>
    <property type="match status" value="1"/>
</dbReference>
<feature type="signal peptide" evidence="2">
    <location>
        <begin position="1"/>
        <end position="21"/>
    </location>
</feature>
<accession>W4FTS8</accession>
<dbReference type="Pfam" id="PF03473">
    <property type="entry name" value="MOSC"/>
    <property type="match status" value="1"/>
</dbReference>
<dbReference type="GO" id="GO:0030151">
    <property type="term" value="F:molybdenum ion binding"/>
    <property type="evidence" value="ECO:0007669"/>
    <property type="project" value="InterPro"/>
</dbReference>
<dbReference type="GO" id="GO:0003824">
    <property type="term" value="F:catalytic activity"/>
    <property type="evidence" value="ECO:0007669"/>
    <property type="project" value="InterPro"/>
</dbReference>
<dbReference type="STRING" id="112090.W4FTS8"/>
<keyword evidence="1" id="KW-0812">Transmembrane</keyword>
<evidence type="ECO:0000259" key="3">
    <source>
        <dbReference type="PROSITE" id="PS51340"/>
    </source>
</evidence>
<dbReference type="SUPFAM" id="SSF50800">
    <property type="entry name" value="PK beta-barrel domain-like"/>
    <property type="match status" value="1"/>
</dbReference>
<dbReference type="OrthoDB" id="17255at2759"/>